<dbReference type="PANTHER" id="PTHR32309:SF13">
    <property type="entry name" value="FERRIC ENTEROBACTIN TRANSPORT PROTEIN FEPE"/>
    <property type="match status" value="1"/>
</dbReference>
<evidence type="ECO:0000256" key="8">
    <source>
        <dbReference type="ARBA" id="ARBA00051245"/>
    </source>
</evidence>
<dbReference type="GO" id="GO:0005886">
    <property type="term" value="C:plasma membrane"/>
    <property type="evidence" value="ECO:0007669"/>
    <property type="project" value="TreeGrafter"/>
</dbReference>
<evidence type="ECO:0000256" key="2">
    <source>
        <dbReference type="ARBA" id="ARBA00011903"/>
    </source>
</evidence>
<proteinExistence type="inferred from homology"/>
<keyword evidence="4" id="KW-0547">Nucleotide-binding</keyword>
<evidence type="ECO:0000259" key="9">
    <source>
        <dbReference type="Pfam" id="PF13614"/>
    </source>
</evidence>
<reference evidence="10 11" key="1">
    <citation type="submission" date="2019-01" db="EMBL/GenBank/DDBJ databases">
        <title>PMF-metabolizing Aryl O-demethylase.</title>
        <authorList>
            <person name="Kim M."/>
        </authorList>
    </citation>
    <scope>NUCLEOTIDE SEQUENCE [LARGE SCALE GENOMIC DNA]</scope>
    <source>
        <strain evidence="10 11">PMF1</strain>
    </source>
</reference>
<evidence type="ECO:0000256" key="3">
    <source>
        <dbReference type="ARBA" id="ARBA00022679"/>
    </source>
</evidence>
<dbReference type="InterPro" id="IPR025669">
    <property type="entry name" value="AAA_dom"/>
</dbReference>
<dbReference type="SUPFAM" id="SSF52540">
    <property type="entry name" value="P-loop containing nucleoside triphosphate hydrolases"/>
    <property type="match status" value="1"/>
</dbReference>
<evidence type="ECO:0000256" key="6">
    <source>
        <dbReference type="ARBA" id="ARBA00022840"/>
    </source>
</evidence>
<dbReference type="NCBIfam" id="TIGR01007">
    <property type="entry name" value="eps_fam"/>
    <property type="match status" value="1"/>
</dbReference>
<dbReference type="Gene3D" id="3.40.50.300">
    <property type="entry name" value="P-loop containing nucleotide triphosphate hydrolases"/>
    <property type="match status" value="1"/>
</dbReference>
<dbReference type="GeneID" id="75050561"/>
<dbReference type="EC" id="2.7.10.2" evidence="2"/>
<evidence type="ECO:0000256" key="1">
    <source>
        <dbReference type="ARBA" id="ARBA00007316"/>
    </source>
</evidence>
<gene>
    <name evidence="10" type="primary">cpsD</name>
    <name evidence="10" type="ORF">PMF13cell1_04317</name>
</gene>
<accession>A0A4P6M0Z9</accession>
<dbReference type="EMBL" id="CP035945">
    <property type="protein sequence ID" value="QBE98751.1"/>
    <property type="molecule type" value="Genomic_DNA"/>
</dbReference>
<name>A0A4P6M0Z9_9FIRM</name>
<dbReference type="CDD" id="cd05387">
    <property type="entry name" value="BY-kinase"/>
    <property type="match status" value="1"/>
</dbReference>
<evidence type="ECO:0000256" key="4">
    <source>
        <dbReference type="ARBA" id="ARBA00022741"/>
    </source>
</evidence>
<dbReference type="GO" id="GO:0004715">
    <property type="term" value="F:non-membrane spanning protein tyrosine kinase activity"/>
    <property type="evidence" value="ECO:0007669"/>
    <property type="project" value="UniProtKB-EC"/>
</dbReference>
<evidence type="ECO:0000313" key="10">
    <source>
        <dbReference type="EMBL" id="QBE98751.1"/>
    </source>
</evidence>
<dbReference type="Proteomes" id="UP000289794">
    <property type="component" value="Chromosome"/>
</dbReference>
<dbReference type="InterPro" id="IPR005702">
    <property type="entry name" value="Wzc-like_C"/>
</dbReference>
<dbReference type="PANTHER" id="PTHR32309">
    <property type="entry name" value="TYROSINE-PROTEIN KINASE"/>
    <property type="match status" value="1"/>
</dbReference>
<keyword evidence="7" id="KW-0829">Tyrosine-protein kinase</keyword>
<comment type="similarity">
    <text evidence="1">Belongs to the CpsD/CapB family.</text>
</comment>
<evidence type="ECO:0000256" key="7">
    <source>
        <dbReference type="ARBA" id="ARBA00023137"/>
    </source>
</evidence>
<dbReference type="GO" id="GO:0005524">
    <property type="term" value="F:ATP binding"/>
    <property type="evidence" value="ECO:0007669"/>
    <property type="project" value="UniProtKB-KW"/>
</dbReference>
<dbReference type="InterPro" id="IPR050445">
    <property type="entry name" value="Bact_polysacc_biosynth/exp"/>
</dbReference>
<organism evidence="10 11">
    <name type="scientific">Blautia producta</name>
    <dbReference type="NCBI Taxonomy" id="33035"/>
    <lineage>
        <taxon>Bacteria</taxon>
        <taxon>Bacillati</taxon>
        <taxon>Bacillota</taxon>
        <taxon>Clostridia</taxon>
        <taxon>Lachnospirales</taxon>
        <taxon>Lachnospiraceae</taxon>
        <taxon>Blautia</taxon>
    </lineage>
</organism>
<dbReference type="Pfam" id="PF13614">
    <property type="entry name" value="AAA_31"/>
    <property type="match status" value="1"/>
</dbReference>
<keyword evidence="6" id="KW-0067">ATP-binding</keyword>
<dbReference type="AlphaFoldDB" id="A0A4P6M0Z9"/>
<keyword evidence="5 10" id="KW-0418">Kinase</keyword>
<dbReference type="RefSeq" id="WP_018597517.1">
    <property type="nucleotide sequence ID" value="NZ_AP031416.1"/>
</dbReference>
<sequence length="231" mass="25079">MDKLEIKGEISLSSREREVFRTLRTNLEFTGVENRVIAVTSCTPNDGKSTVAYNLALTLAESGRNTLLIDADMRKSVLVHRLRVEGVLKGLSHYLSGQAELGDVVYGTNKRNLFLLPTGIFPSNPTELLGNERLQKLLTGLKNTFDYIIIDTPPLGSVIDAAVIAQVCDGSILVLASDNSSRAEAKGVVGQLKAANSNLLGVVLNKVDVHTGSYYGKKYGGYYGNKYGGYY</sequence>
<dbReference type="InterPro" id="IPR027417">
    <property type="entry name" value="P-loop_NTPase"/>
</dbReference>
<evidence type="ECO:0000313" key="11">
    <source>
        <dbReference type="Proteomes" id="UP000289794"/>
    </source>
</evidence>
<evidence type="ECO:0000256" key="5">
    <source>
        <dbReference type="ARBA" id="ARBA00022777"/>
    </source>
</evidence>
<dbReference type="KEGG" id="bpro:PMF13cell1_04317"/>
<comment type="catalytic activity">
    <reaction evidence="8">
        <text>L-tyrosyl-[protein] + ATP = O-phospho-L-tyrosyl-[protein] + ADP + H(+)</text>
        <dbReference type="Rhea" id="RHEA:10596"/>
        <dbReference type="Rhea" id="RHEA-COMP:10136"/>
        <dbReference type="Rhea" id="RHEA-COMP:20101"/>
        <dbReference type="ChEBI" id="CHEBI:15378"/>
        <dbReference type="ChEBI" id="CHEBI:30616"/>
        <dbReference type="ChEBI" id="CHEBI:46858"/>
        <dbReference type="ChEBI" id="CHEBI:61978"/>
        <dbReference type="ChEBI" id="CHEBI:456216"/>
        <dbReference type="EC" id="2.7.10.2"/>
    </reaction>
</comment>
<protein>
    <recommendedName>
        <fullName evidence="2">non-specific protein-tyrosine kinase</fullName>
        <ecNumber evidence="2">2.7.10.2</ecNumber>
    </recommendedName>
</protein>
<keyword evidence="3 10" id="KW-0808">Transferase</keyword>
<feature type="domain" description="AAA" evidence="9">
    <location>
        <begin position="35"/>
        <end position="163"/>
    </location>
</feature>